<dbReference type="GO" id="GO:0042781">
    <property type="term" value="F:3'-tRNA processing endoribonuclease activity"/>
    <property type="evidence" value="ECO:0007669"/>
    <property type="project" value="TreeGrafter"/>
</dbReference>
<dbReference type="PANTHER" id="PTHR46018:SF2">
    <property type="entry name" value="ZINC PHOSPHODIESTERASE ELAC PROTEIN 1"/>
    <property type="match status" value="1"/>
</dbReference>
<accession>A0A4Y9YZU6</accession>
<dbReference type="Proteomes" id="UP000298327">
    <property type="component" value="Unassembled WGS sequence"/>
</dbReference>
<keyword evidence="2" id="KW-1185">Reference proteome</keyword>
<evidence type="ECO:0008006" key="3">
    <source>
        <dbReference type="Google" id="ProtNLM"/>
    </source>
</evidence>
<dbReference type="GO" id="GO:0005634">
    <property type="term" value="C:nucleus"/>
    <property type="evidence" value="ECO:0007669"/>
    <property type="project" value="TreeGrafter"/>
</dbReference>
<dbReference type="Gene3D" id="3.60.15.10">
    <property type="entry name" value="Ribonuclease Z/Hydroxyacylglutathione hydrolase-like"/>
    <property type="match status" value="1"/>
</dbReference>
<dbReference type="EMBL" id="SEOQ01000178">
    <property type="protein sequence ID" value="TFY67894.1"/>
    <property type="molecule type" value="Genomic_DNA"/>
</dbReference>
<gene>
    <name evidence="1" type="ORF">EVG20_g3769</name>
</gene>
<protein>
    <recommendedName>
        <fullName evidence="3">Metallo-beta-lactamase domain-containing protein</fullName>
    </recommendedName>
</protein>
<reference evidence="1 2" key="1">
    <citation type="submission" date="2019-02" db="EMBL/GenBank/DDBJ databases">
        <title>Genome sequencing of the rare red list fungi Dentipellis fragilis.</title>
        <authorList>
            <person name="Buettner E."/>
            <person name="Kellner H."/>
        </authorList>
    </citation>
    <scope>NUCLEOTIDE SEQUENCE [LARGE SCALE GENOMIC DNA]</scope>
    <source>
        <strain evidence="1 2">DSM 105465</strain>
    </source>
</reference>
<dbReference type="PANTHER" id="PTHR46018">
    <property type="entry name" value="ZINC PHOSPHODIESTERASE ELAC PROTEIN 1"/>
    <property type="match status" value="1"/>
</dbReference>
<proteinExistence type="predicted"/>
<evidence type="ECO:0000313" key="2">
    <source>
        <dbReference type="Proteomes" id="UP000298327"/>
    </source>
</evidence>
<dbReference type="InterPro" id="IPR036866">
    <property type="entry name" value="RibonucZ/Hydroxyglut_hydro"/>
</dbReference>
<name>A0A4Y9YZU6_9AGAM</name>
<organism evidence="1 2">
    <name type="scientific">Dentipellis fragilis</name>
    <dbReference type="NCBI Taxonomy" id="205917"/>
    <lineage>
        <taxon>Eukaryota</taxon>
        <taxon>Fungi</taxon>
        <taxon>Dikarya</taxon>
        <taxon>Basidiomycota</taxon>
        <taxon>Agaricomycotina</taxon>
        <taxon>Agaricomycetes</taxon>
        <taxon>Russulales</taxon>
        <taxon>Hericiaceae</taxon>
        <taxon>Dentipellis</taxon>
    </lineage>
</organism>
<dbReference type="AlphaFoldDB" id="A0A4Y9YZU6"/>
<sequence>MAAAPDASAPASVISAHFALRLPRTPAAGMQSSNLHVEWRRAHSDTELYSDGVDRAAHFNLVGGLRGRYCAAAAQNATSHPTPGYRQDIYHTHASRPLHGPYFAPARTSVISKTLRTCERGASRLSSLHRASTLNATAPPTQNVKMHIYGPKGLREFVRTNLELTYTSLGSKYAVHELLLPRETPTPCDVSDLHESEGVGGDVYCNSDGTWNDICTGSNVRVAAAHIKHRVPCLGYVFSFQSTLPLPYIRPMLSRLQSRAPPPSPMPLAKVVILGDTSNPSAIAPLAMDADILVHEATIMVAPGPGDVDDDAEETDGMYDEMLKRGLAKHSGHSTPDMAAGFANRIRAKSLYLNHLSSKCVDPDKMPKSIRYQASEDGRETRYQGAVRAVMSAVELASKTYSKPVTVAHDLLNVPVPYNIPSMQLLRTVPWVDNFMKLHTLVTTKR</sequence>
<dbReference type="OrthoDB" id="527344at2759"/>
<dbReference type="STRING" id="205917.A0A4Y9YZU6"/>
<comment type="caution">
    <text evidence="1">The sequence shown here is derived from an EMBL/GenBank/DDBJ whole genome shotgun (WGS) entry which is preliminary data.</text>
</comment>
<evidence type="ECO:0000313" key="1">
    <source>
        <dbReference type="EMBL" id="TFY67894.1"/>
    </source>
</evidence>
<dbReference type="SUPFAM" id="SSF56281">
    <property type="entry name" value="Metallo-hydrolase/oxidoreductase"/>
    <property type="match status" value="1"/>
</dbReference>